<dbReference type="Pfam" id="PF13671">
    <property type="entry name" value="AAA_33"/>
    <property type="match status" value="1"/>
</dbReference>
<dbReference type="NCBIfam" id="TIGR01313">
    <property type="entry name" value="therm_gnt_kin"/>
    <property type="match status" value="1"/>
</dbReference>
<evidence type="ECO:0000256" key="2">
    <source>
        <dbReference type="ARBA" id="ARBA00008420"/>
    </source>
</evidence>
<dbReference type="CDD" id="cd02021">
    <property type="entry name" value="GntK"/>
    <property type="match status" value="1"/>
</dbReference>
<dbReference type="GO" id="GO:0005524">
    <property type="term" value="F:ATP binding"/>
    <property type="evidence" value="ECO:0007669"/>
    <property type="project" value="UniProtKB-KW"/>
</dbReference>
<dbReference type="SUPFAM" id="SSF52540">
    <property type="entry name" value="P-loop containing nucleoside triphosphate hydrolases"/>
    <property type="match status" value="1"/>
</dbReference>
<dbReference type="InterPro" id="IPR027417">
    <property type="entry name" value="P-loop_NTPase"/>
</dbReference>
<protein>
    <recommendedName>
        <fullName evidence="3 10">Gluconokinase</fullName>
        <ecNumber evidence="3 10">2.7.1.12</ecNumber>
    </recommendedName>
</protein>
<evidence type="ECO:0000256" key="1">
    <source>
        <dbReference type="ARBA" id="ARBA00004761"/>
    </source>
</evidence>
<dbReference type="RefSeq" id="WP_425275459.1">
    <property type="nucleotide sequence ID" value="NZ_QAYE01000003.1"/>
</dbReference>
<accession>A0A2T5U803</accession>
<keyword evidence="7 10" id="KW-0067">ATP-binding</keyword>
<evidence type="ECO:0000256" key="5">
    <source>
        <dbReference type="ARBA" id="ARBA00022741"/>
    </source>
</evidence>
<dbReference type="GO" id="GO:0019521">
    <property type="term" value="P:D-gluconate metabolic process"/>
    <property type="evidence" value="ECO:0007669"/>
    <property type="project" value="UniProtKB-KW"/>
</dbReference>
<dbReference type="AlphaFoldDB" id="A0A2T5U803"/>
<dbReference type="EMBL" id="QAYE01000003">
    <property type="protein sequence ID" value="PTW47621.1"/>
    <property type="molecule type" value="Genomic_DNA"/>
</dbReference>
<gene>
    <name evidence="11" type="ORF">C8J25_103341</name>
</gene>
<dbReference type="PANTHER" id="PTHR43442:SF3">
    <property type="entry name" value="GLUCONOKINASE-RELATED"/>
    <property type="match status" value="1"/>
</dbReference>
<comment type="similarity">
    <text evidence="2 10">Belongs to the gluconokinase GntK/GntV family.</text>
</comment>
<evidence type="ECO:0000256" key="3">
    <source>
        <dbReference type="ARBA" id="ARBA00012054"/>
    </source>
</evidence>
<keyword evidence="6 10" id="KW-0418">Kinase</keyword>
<evidence type="ECO:0000313" key="12">
    <source>
        <dbReference type="Proteomes" id="UP000244013"/>
    </source>
</evidence>
<evidence type="ECO:0000256" key="10">
    <source>
        <dbReference type="RuleBase" id="RU363066"/>
    </source>
</evidence>
<reference evidence="11 12" key="1">
    <citation type="submission" date="2018-04" db="EMBL/GenBank/DDBJ databases">
        <title>Genomic Encyclopedia of Type Strains, Phase III (KMG-III): the genomes of soil and plant-associated and newly described type strains.</title>
        <authorList>
            <person name="Whitman W."/>
        </authorList>
    </citation>
    <scope>NUCLEOTIDE SEQUENCE [LARGE SCALE GENOMIC DNA]</scope>
    <source>
        <strain evidence="11 12">MA-olki</strain>
    </source>
</reference>
<comment type="pathway">
    <text evidence="1">Carbohydrate acid metabolism.</text>
</comment>
<evidence type="ECO:0000256" key="8">
    <source>
        <dbReference type="ARBA" id="ARBA00023064"/>
    </source>
</evidence>
<dbReference type="EC" id="2.7.1.12" evidence="3 10"/>
<keyword evidence="8" id="KW-0311">Gluconate utilization</keyword>
<proteinExistence type="inferred from homology"/>
<evidence type="ECO:0000256" key="6">
    <source>
        <dbReference type="ARBA" id="ARBA00022777"/>
    </source>
</evidence>
<evidence type="ECO:0000313" key="11">
    <source>
        <dbReference type="EMBL" id="PTW47621.1"/>
    </source>
</evidence>
<dbReference type="InterPro" id="IPR006001">
    <property type="entry name" value="Therm_gnt_kin"/>
</dbReference>
<dbReference type="Proteomes" id="UP000244013">
    <property type="component" value="Unassembled WGS sequence"/>
</dbReference>
<evidence type="ECO:0000256" key="9">
    <source>
        <dbReference type="ARBA" id="ARBA00048090"/>
    </source>
</evidence>
<keyword evidence="4 10" id="KW-0808">Transferase</keyword>
<dbReference type="FunFam" id="3.40.50.300:FF:000522">
    <property type="entry name" value="Gluconokinase"/>
    <property type="match status" value="1"/>
</dbReference>
<sequence>MPPSSETIPNPADALPYAIIVMGVSGSGKSTLGAELARRLRCDFLEGDDFHSSDSVAKMRSGKPLDDQDRWPWLDRIAAGLHGAARTDGTAVAACSALKRAYRDRLADAVGMPLLFVFLDTKDSGELARRLVHRADHYMPASLLASQLDTLEALGPDERAVTLDAEDAPDRLCAEALAWIRREMSGATKIPEDARRRS</sequence>
<keyword evidence="5 10" id="KW-0547">Nucleotide-binding</keyword>
<dbReference type="PANTHER" id="PTHR43442">
    <property type="entry name" value="GLUCONOKINASE-RELATED"/>
    <property type="match status" value="1"/>
</dbReference>
<dbReference type="GeneID" id="91005684"/>
<evidence type="ECO:0000256" key="4">
    <source>
        <dbReference type="ARBA" id="ARBA00022679"/>
    </source>
</evidence>
<dbReference type="GO" id="GO:0046316">
    <property type="term" value="F:gluconokinase activity"/>
    <property type="evidence" value="ECO:0007669"/>
    <property type="project" value="UniProtKB-EC"/>
</dbReference>
<organism evidence="11 12">
    <name type="scientific">Sphingomonas faeni</name>
    <dbReference type="NCBI Taxonomy" id="185950"/>
    <lineage>
        <taxon>Bacteria</taxon>
        <taxon>Pseudomonadati</taxon>
        <taxon>Pseudomonadota</taxon>
        <taxon>Alphaproteobacteria</taxon>
        <taxon>Sphingomonadales</taxon>
        <taxon>Sphingomonadaceae</taxon>
        <taxon>Sphingomonas</taxon>
    </lineage>
</organism>
<dbReference type="Gene3D" id="3.40.50.300">
    <property type="entry name" value="P-loop containing nucleotide triphosphate hydrolases"/>
    <property type="match status" value="1"/>
</dbReference>
<comment type="catalytic activity">
    <reaction evidence="9 10">
        <text>D-gluconate + ATP = 6-phospho-D-gluconate + ADP + H(+)</text>
        <dbReference type="Rhea" id="RHEA:19433"/>
        <dbReference type="ChEBI" id="CHEBI:15378"/>
        <dbReference type="ChEBI" id="CHEBI:18391"/>
        <dbReference type="ChEBI" id="CHEBI:30616"/>
        <dbReference type="ChEBI" id="CHEBI:58759"/>
        <dbReference type="ChEBI" id="CHEBI:456216"/>
        <dbReference type="EC" id="2.7.1.12"/>
    </reaction>
</comment>
<dbReference type="GO" id="GO:0005737">
    <property type="term" value="C:cytoplasm"/>
    <property type="evidence" value="ECO:0007669"/>
    <property type="project" value="TreeGrafter"/>
</dbReference>
<name>A0A2T5U803_9SPHN</name>
<evidence type="ECO:0000256" key="7">
    <source>
        <dbReference type="ARBA" id="ARBA00022840"/>
    </source>
</evidence>
<comment type="caution">
    <text evidence="11">The sequence shown here is derived from an EMBL/GenBank/DDBJ whole genome shotgun (WGS) entry which is preliminary data.</text>
</comment>